<dbReference type="GeneID" id="107071294"/>
<dbReference type="Gene3D" id="2.40.160.10">
    <property type="entry name" value="Porin"/>
    <property type="match status" value="1"/>
</dbReference>
<keyword evidence="5" id="KW-0813">Transport</keyword>
<keyword evidence="4" id="KW-0496">Mitochondrion</keyword>
<comment type="subcellular location">
    <subcellularLocation>
        <location evidence="1">Mitochondrion outer membrane</location>
    </subcellularLocation>
</comment>
<gene>
    <name evidence="7" type="primary">LOC107071294</name>
</gene>
<organism evidence="6 7">
    <name type="scientific">Polistes dominula</name>
    <name type="common">European paper wasp</name>
    <name type="synonym">Vespa dominula</name>
    <dbReference type="NCBI Taxonomy" id="743375"/>
    <lineage>
        <taxon>Eukaryota</taxon>
        <taxon>Metazoa</taxon>
        <taxon>Ecdysozoa</taxon>
        <taxon>Arthropoda</taxon>
        <taxon>Hexapoda</taxon>
        <taxon>Insecta</taxon>
        <taxon>Pterygota</taxon>
        <taxon>Neoptera</taxon>
        <taxon>Endopterygota</taxon>
        <taxon>Hymenoptera</taxon>
        <taxon>Apocrita</taxon>
        <taxon>Aculeata</taxon>
        <taxon>Vespoidea</taxon>
        <taxon>Vespidae</taxon>
        <taxon>Polistinae</taxon>
        <taxon>Polistini</taxon>
        <taxon>Polistes</taxon>
    </lineage>
</organism>
<accession>A0ABM1IZM8</accession>
<keyword evidence="4" id="KW-1000">Mitochondrion outer membrane</keyword>
<evidence type="ECO:0000256" key="5">
    <source>
        <dbReference type="ARBA" id="ARBA00023114"/>
    </source>
</evidence>
<evidence type="ECO:0000256" key="3">
    <source>
        <dbReference type="ARBA" id="ARBA00022452"/>
    </source>
</evidence>
<dbReference type="PANTHER" id="PTHR11743:SF70">
    <property type="entry name" value="GH26960P-RELATED"/>
    <property type="match status" value="1"/>
</dbReference>
<evidence type="ECO:0000313" key="6">
    <source>
        <dbReference type="Proteomes" id="UP000694924"/>
    </source>
</evidence>
<keyword evidence="3" id="KW-1134">Transmembrane beta strand</keyword>
<keyword evidence="5" id="KW-0626">Porin</keyword>
<dbReference type="InterPro" id="IPR001925">
    <property type="entry name" value="Porin_Euk"/>
</dbReference>
<name>A0ABM1IZM8_POLDO</name>
<dbReference type="Proteomes" id="UP000694924">
    <property type="component" value="Unplaced"/>
</dbReference>
<comment type="similarity">
    <text evidence="2">Belongs to the eukaryotic mitochondrial porin family.</text>
</comment>
<dbReference type="InterPro" id="IPR023614">
    <property type="entry name" value="Porin_dom_sf"/>
</dbReference>
<keyword evidence="3" id="KW-0472">Membrane</keyword>
<dbReference type="PANTHER" id="PTHR11743">
    <property type="entry name" value="VOLTAGE-DEPENDENT ANION-SELECTIVE CHANNEL"/>
    <property type="match status" value="1"/>
</dbReference>
<evidence type="ECO:0000256" key="2">
    <source>
        <dbReference type="ARBA" id="ARBA00007780"/>
    </source>
</evidence>
<keyword evidence="3" id="KW-0812">Transmembrane</keyword>
<keyword evidence="6" id="KW-1185">Reference proteome</keyword>
<sequence length="288" mass="32533">MEVPNFSDLGKSAQDVFKTGYYYGKGLFKLNVKSKKTGIFEMTSDLFINADTLKLNGLLETKYNTENYGNIVQKWTSDGTAFLGCEMTGKLLDGLTLLSEFFYNPQTTFKGMKLDTKYVNDRVNGICTLANDNFDPHLNVYGAIVMRFKEIFVGYQCGYKTATKKLTKNDLGFAFSYRDLAFHLRCTLIPNEFGCSVLYKVNSDWDIALNGISAKSGRRHEWMLGLAAKYKLDEDSILRFKMNSAMQLGTSLQLKLNENATVAFSFCFDCTNINRGNHKVGMGFYIEA</sequence>
<protein>
    <submittedName>
        <fullName evidence="7">Voltage-dependent anion-selective channel-like</fullName>
    </submittedName>
</protein>
<evidence type="ECO:0000313" key="7">
    <source>
        <dbReference type="RefSeq" id="XP_015185665.1"/>
    </source>
</evidence>
<evidence type="ECO:0000256" key="1">
    <source>
        <dbReference type="ARBA" id="ARBA00004294"/>
    </source>
</evidence>
<keyword evidence="5" id="KW-0406">Ion transport</keyword>
<dbReference type="InterPro" id="IPR027246">
    <property type="entry name" value="Porin_Euk/Tom40"/>
</dbReference>
<evidence type="ECO:0000256" key="4">
    <source>
        <dbReference type="ARBA" id="ARBA00022787"/>
    </source>
</evidence>
<dbReference type="CDD" id="cd07306">
    <property type="entry name" value="Porin3_VDAC"/>
    <property type="match status" value="1"/>
</dbReference>
<dbReference type="RefSeq" id="XP_015185665.1">
    <property type="nucleotide sequence ID" value="XM_015330179.1"/>
</dbReference>
<dbReference type="Pfam" id="PF01459">
    <property type="entry name" value="Porin_3"/>
    <property type="match status" value="1"/>
</dbReference>
<proteinExistence type="inferred from homology"/>
<reference evidence="7" key="1">
    <citation type="submission" date="2025-08" db="UniProtKB">
        <authorList>
            <consortium name="RefSeq"/>
        </authorList>
    </citation>
    <scope>IDENTIFICATION</scope>
    <source>
        <tissue evidence="7">Whole body</tissue>
    </source>
</reference>